<evidence type="ECO:0000313" key="1">
    <source>
        <dbReference type="EMBL" id="CAD2208780.1"/>
    </source>
</evidence>
<reference evidence="1 2" key="1">
    <citation type="submission" date="2020-08" db="EMBL/GenBank/DDBJ databases">
        <authorList>
            <person name="Koutsovoulos G."/>
            <person name="Danchin GJ E."/>
        </authorList>
    </citation>
    <scope>NUCLEOTIDE SEQUENCE [LARGE SCALE GENOMIC DNA]</scope>
</reference>
<proteinExistence type="predicted"/>
<dbReference type="EMBL" id="CAJEWN010003857">
    <property type="protein sequence ID" value="CAD2208780.1"/>
    <property type="molecule type" value="Genomic_DNA"/>
</dbReference>
<name>A0A6V7YAR6_MELEN</name>
<gene>
    <name evidence="1" type="ORF">MENT_LOCUS62855</name>
</gene>
<comment type="caution">
    <text evidence="1">The sequence shown here is derived from an EMBL/GenBank/DDBJ whole genome shotgun (WGS) entry which is preliminary data.</text>
</comment>
<dbReference type="Proteomes" id="UP000580250">
    <property type="component" value="Unassembled WGS sequence"/>
</dbReference>
<sequence>MSEQRFVKVRDDDEIVWSSLSPNGELSLHMFKIAFPRAYGLKYTNQIVPTGR</sequence>
<protein>
    <submittedName>
        <fullName evidence="1">Uncharacterized protein</fullName>
    </submittedName>
</protein>
<organism evidence="1 2">
    <name type="scientific">Meloidogyne enterolobii</name>
    <name type="common">Root-knot nematode worm</name>
    <name type="synonym">Meloidogyne mayaguensis</name>
    <dbReference type="NCBI Taxonomy" id="390850"/>
    <lineage>
        <taxon>Eukaryota</taxon>
        <taxon>Metazoa</taxon>
        <taxon>Ecdysozoa</taxon>
        <taxon>Nematoda</taxon>
        <taxon>Chromadorea</taxon>
        <taxon>Rhabditida</taxon>
        <taxon>Tylenchina</taxon>
        <taxon>Tylenchomorpha</taxon>
        <taxon>Tylenchoidea</taxon>
        <taxon>Meloidogynidae</taxon>
        <taxon>Meloidogyninae</taxon>
        <taxon>Meloidogyne</taxon>
    </lineage>
</organism>
<accession>A0A6V7YAR6</accession>
<dbReference type="AlphaFoldDB" id="A0A6V7YAR6"/>
<evidence type="ECO:0000313" key="2">
    <source>
        <dbReference type="Proteomes" id="UP000580250"/>
    </source>
</evidence>